<feature type="region of interest" description="Disordered" evidence="1">
    <location>
        <begin position="1"/>
        <end position="25"/>
    </location>
</feature>
<reference evidence="2" key="1">
    <citation type="submission" date="2020-08" db="EMBL/GenBank/DDBJ databases">
        <title>Multicomponent nature underlies the extraordinary mechanical properties of spider dragline silk.</title>
        <authorList>
            <person name="Kono N."/>
            <person name="Nakamura H."/>
            <person name="Mori M."/>
            <person name="Yoshida Y."/>
            <person name="Ohtoshi R."/>
            <person name="Malay A.D."/>
            <person name="Moran D.A.P."/>
            <person name="Tomita M."/>
            <person name="Numata K."/>
            <person name="Arakawa K."/>
        </authorList>
    </citation>
    <scope>NUCLEOTIDE SEQUENCE</scope>
</reference>
<dbReference type="EMBL" id="BMAV01024262">
    <property type="protein sequence ID" value="GFS31635.1"/>
    <property type="molecule type" value="Genomic_DNA"/>
</dbReference>
<evidence type="ECO:0000313" key="3">
    <source>
        <dbReference type="Proteomes" id="UP000886998"/>
    </source>
</evidence>
<name>A0A8X6M930_9ARAC</name>
<accession>A0A8X6M930</accession>
<proteinExistence type="predicted"/>
<protein>
    <submittedName>
        <fullName evidence="2">Uncharacterized protein</fullName>
    </submittedName>
</protein>
<feature type="compositionally biased region" description="Low complexity" evidence="1">
    <location>
        <begin position="13"/>
        <end position="25"/>
    </location>
</feature>
<keyword evidence="3" id="KW-1185">Reference proteome</keyword>
<evidence type="ECO:0000313" key="2">
    <source>
        <dbReference type="EMBL" id="GFS31635.1"/>
    </source>
</evidence>
<dbReference type="Proteomes" id="UP000886998">
    <property type="component" value="Unassembled WGS sequence"/>
</dbReference>
<organism evidence="2 3">
    <name type="scientific">Trichonephila inaurata madagascariensis</name>
    <dbReference type="NCBI Taxonomy" id="2747483"/>
    <lineage>
        <taxon>Eukaryota</taxon>
        <taxon>Metazoa</taxon>
        <taxon>Ecdysozoa</taxon>
        <taxon>Arthropoda</taxon>
        <taxon>Chelicerata</taxon>
        <taxon>Arachnida</taxon>
        <taxon>Araneae</taxon>
        <taxon>Araneomorphae</taxon>
        <taxon>Entelegynae</taxon>
        <taxon>Araneoidea</taxon>
        <taxon>Nephilidae</taxon>
        <taxon>Trichonephila</taxon>
        <taxon>Trichonephila inaurata</taxon>
    </lineage>
</organism>
<evidence type="ECO:0000256" key="1">
    <source>
        <dbReference type="SAM" id="MobiDB-lite"/>
    </source>
</evidence>
<sequence length="84" mass="9352">MASTPDDSMTLDSRAPSRSSTPTPSILCQRHMELADDIQRFSIMIQGTKDTLNSKNMETTTRKMPTCSTSKTCCRPTPVITIQR</sequence>
<gene>
    <name evidence="2" type="ORF">TNIN_449531</name>
</gene>
<feature type="compositionally biased region" description="Polar residues" evidence="1">
    <location>
        <begin position="1"/>
        <end position="11"/>
    </location>
</feature>
<comment type="caution">
    <text evidence="2">The sequence shown here is derived from an EMBL/GenBank/DDBJ whole genome shotgun (WGS) entry which is preliminary data.</text>
</comment>
<dbReference type="AlphaFoldDB" id="A0A8X6M930"/>